<feature type="non-terminal residue" evidence="1">
    <location>
        <position position="58"/>
    </location>
</feature>
<sequence length="58" mass="6344">MAVGGGYCLAAVQECFLSIKTLPWQMLSLSSLLRLPHNQIANVDSLFIPEVFSGLHRA</sequence>
<comment type="caution">
    <text evidence="1">The sequence shown here is derived from an EMBL/GenBank/DDBJ whole genome shotgun (WGS) entry which is preliminary data.</text>
</comment>
<keyword evidence="2" id="KW-1185">Reference proteome</keyword>
<name>A0A392VIC1_9FABA</name>
<proteinExistence type="predicted"/>
<evidence type="ECO:0000313" key="2">
    <source>
        <dbReference type="Proteomes" id="UP000265520"/>
    </source>
</evidence>
<evidence type="ECO:0000313" key="1">
    <source>
        <dbReference type="EMBL" id="MCI86555.1"/>
    </source>
</evidence>
<dbReference type="Proteomes" id="UP000265520">
    <property type="component" value="Unassembled WGS sequence"/>
</dbReference>
<accession>A0A392VIC1</accession>
<organism evidence="1 2">
    <name type="scientific">Trifolium medium</name>
    <dbReference type="NCBI Taxonomy" id="97028"/>
    <lineage>
        <taxon>Eukaryota</taxon>
        <taxon>Viridiplantae</taxon>
        <taxon>Streptophyta</taxon>
        <taxon>Embryophyta</taxon>
        <taxon>Tracheophyta</taxon>
        <taxon>Spermatophyta</taxon>
        <taxon>Magnoliopsida</taxon>
        <taxon>eudicotyledons</taxon>
        <taxon>Gunneridae</taxon>
        <taxon>Pentapetalae</taxon>
        <taxon>rosids</taxon>
        <taxon>fabids</taxon>
        <taxon>Fabales</taxon>
        <taxon>Fabaceae</taxon>
        <taxon>Papilionoideae</taxon>
        <taxon>50 kb inversion clade</taxon>
        <taxon>NPAAA clade</taxon>
        <taxon>Hologalegina</taxon>
        <taxon>IRL clade</taxon>
        <taxon>Trifolieae</taxon>
        <taxon>Trifolium</taxon>
    </lineage>
</organism>
<dbReference type="EMBL" id="LXQA011143878">
    <property type="protein sequence ID" value="MCI86555.1"/>
    <property type="molecule type" value="Genomic_DNA"/>
</dbReference>
<dbReference type="AlphaFoldDB" id="A0A392VIC1"/>
<protein>
    <submittedName>
        <fullName evidence="1">Uncharacterized protein</fullName>
    </submittedName>
</protein>
<reference evidence="1 2" key="1">
    <citation type="journal article" date="2018" name="Front. Plant Sci.">
        <title>Red Clover (Trifolium pratense) and Zigzag Clover (T. medium) - A Picture of Genomic Similarities and Differences.</title>
        <authorList>
            <person name="Dluhosova J."/>
            <person name="Istvanek J."/>
            <person name="Nedelnik J."/>
            <person name="Repkova J."/>
        </authorList>
    </citation>
    <scope>NUCLEOTIDE SEQUENCE [LARGE SCALE GENOMIC DNA]</scope>
    <source>
        <strain evidence="2">cv. 10/8</strain>
        <tissue evidence="1">Leaf</tissue>
    </source>
</reference>